<evidence type="ECO:0000256" key="1">
    <source>
        <dbReference type="SAM" id="Coils"/>
    </source>
</evidence>
<evidence type="ECO:0000313" key="2">
    <source>
        <dbReference type="EMBL" id="AXE19706.1"/>
    </source>
</evidence>
<reference evidence="2 3" key="1">
    <citation type="submission" date="2018-07" db="EMBL/GenBank/DDBJ databases">
        <title>Genome sequencing of Runella.</title>
        <authorList>
            <person name="Baek M.-G."/>
            <person name="Yi H."/>
        </authorList>
    </citation>
    <scope>NUCLEOTIDE SEQUENCE [LARGE SCALE GENOMIC DNA]</scope>
    <source>
        <strain evidence="2 3">HYN0085</strain>
    </source>
</reference>
<organism evidence="2 3">
    <name type="scientific">Runella rosea</name>
    <dbReference type="NCBI Taxonomy" id="2259595"/>
    <lineage>
        <taxon>Bacteria</taxon>
        <taxon>Pseudomonadati</taxon>
        <taxon>Bacteroidota</taxon>
        <taxon>Cytophagia</taxon>
        <taxon>Cytophagales</taxon>
        <taxon>Spirosomataceae</taxon>
        <taxon>Runella</taxon>
    </lineage>
</organism>
<keyword evidence="1" id="KW-0175">Coiled coil</keyword>
<dbReference type="OrthoDB" id="956844at2"/>
<protein>
    <submittedName>
        <fullName evidence="2">Uncharacterized protein</fullName>
    </submittedName>
</protein>
<accession>A0A344TM35</accession>
<keyword evidence="3" id="KW-1185">Reference proteome</keyword>
<dbReference type="KEGG" id="run:DR864_19165"/>
<dbReference type="AlphaFoldDB" id="A0A344TM35"/>
<evidence type="ECO:0000313" key="3">
    <source>
        <dbReference type="Proteomes" id="UP000251993"/>
    </source>
</evidence>
<dbReference type="Gene3D" id="1.10.287.1490">
    <property type="match status" value="1"/>
</dbReference>
<feature type="coiled-coil region" evidence="1">
    <location>
        <begin position="40"/>
        <end position="95"/>
    </location>
</feature>
<proteinExistence type="predicted"/>
<dbReference type="RefSeq" id="WP_114068474.1">
    <property type="nucleotide sequence ID" value="NZ_CP030850.1"/>
</dbReference>
<dbReference type="Proteomes" id="UP000251993">
    <property type="component" value="Chromosome"/>
</dbReference>
<dbReference type="EMBL" id="CP030850">
    <property type="protein sequence ID" value="AXE19706.1"/>
    <property type="molecule type" value="Genomic_DNA"/>
</dbReference>
<sequence length="132" mass="15799">MKLVTFEDDRLLDELNFQFLFVERSVSALQAAYAHEKAAHSELKSRFEVLQKRYDKQNEELKFERQEIKILKTENKQLREKELSLKEKLNNFKQLSIIVKNPKNVDAITELNTKLDEYIRYVEETINLLHTL</sequence>
<name>A0A344TM35_9BACT</name>
<gene>
    <name evidence="2" type="ORF">DR864_19165</name>
</gene>